<proteinExistence type="predicted"/>
<evidence type="ECO:0000313" key="3">
    <source>
        <dbReference type="Proteomes" id="UP000664169"/>
    </source>
</evidence>
<sequence length="232" mass="26334">MQGVNLDAAAHVIMVSTACINSAGEIQAWVRAIRNSHDEWKEAKQADKAILPLAMTKIGHETKLHMVKLLNEANDFVREVHTSGIGKRMLKGRSHVPWNELLDDLFAQAERSLQQVLVHDEQQDNSEETQDSHDKPKKPKRSRKKPERFGFEEHGSENEGENESKVLSDDEVDSEYGSEELVHLDKNDAMQEIKVSPGLGLISTPFKSAIQKKLRSRLMALRKDQQERIPQQ</sequence>
<dbReference type="Proteomes" id="UP000664169">
    <property type="component" value="Unassembled WGS sequence"/>
</dbReference>
<accession>A0A8H3EMV1</accession>
<protein>
    <submittedName>
        <fullName evidence="2">Uncharacterized protein</fullName>
    </submittedName>
</protein>
<feature type="region of interest" description="Disordered" evidence="1">
    <location>
        <begin position="118"/>
        <end position="180"/>
    </location>
</feature>
<gene>
    <name evidence="2" type="ORF">GOMPHAMPRED_003361</name>
</gene>
<evidence type="ECO:0000256" key="1">
    <source>
        <dbReference type="SAM" id="MobiDB-lite"/>
    </source>
</evidence>
<organism evidence="2 3">
    <name type="scientific">Gomphillus americanus</name>
    <dbReference type="NCBI Taxonomy" id="1940652"/>
    <lineage>
        <taxon>Eukaryota</taxon>
        <taxon>Fungi</taxon>
        <taxon>Dikarya</taxon>
        <taxon>Ascomycota</taxon>
        <taxon>Pezizomycotina</taxon>
        <taxon>Lecanoromycetes</taxon>
        <taxon>OSLEUM clade</taxon>
        <taxon>Ostropomycetidae</taxon>
        <taxon>Ostropales</taxon>
        <taxon>Graphidaceae</taxon>
        <taxon>Gomphilloideae</taxon>
        <taxon>Gomphillus</taxon>
    </lineage>
</organism>
<keyword evidence="3" id="KW-1185">Reference proteome</keyword>
<feature type="compositionally biased region" description="Basic and acidic residues" evidence="1">
    <location>
        <begin position="147"/>
        <end position="168"/>
    </location>
</feature>
<name>A0A8H3EMV1_9LECA</name>
<evidence type="ECO:0000313" key="2">
    <source>
        <dbReference type="EMBL" id="CAF9905766.1"/>
    </source>
</evidence>
<dbReference type="OrthoDB" id="3437098at2759"/>
<dbReference type="AlphaFoldDB" id="A0A8H3EMV1"/>
<feature type="compositionally biased region" description="Basic residues" evidence="1">
    <location>
        <begin position="135"/>
        <end position="146"/>
    </location>
</feature>
<dbReference type="EMBL" id="CAJPDQ010000002">
    <property type="protein sequence ID" value="CAF9905766.1"/>
    <property type="molecule type" value="Genomic_DNA"/>
</dbReference>
<reference evidence="2" key="1">
    <citation type="submission" date="2021-03" db="EMBL/GenBank/DDBJ databases">
        <authorList>
            <person name="Tagirdzhanova G."/>
        </authorList>
    </citation>
    <scope>NUCLEOTIDE SEQUENCE</scope>
</reference>
<feature type="compositionally biased region" description="Acidic residues" evidence="1">
    <location>
        <begin position="169"/>
        <end position="178"/>
    </location>
</feature>
<comment type="caution">
    <text evidence="2">The sequence shown here is derived from an EMBL/GenBank/DDBJ whole genome shotgun (WGS) entry which is preliminary data.</text>
</comment>